<dbReference type="EMBL" id="SKCS01000395">
    <property type="protein sequence ID" value="TNN09374.1"/>
    <property type="molecule type" value="Genomic_DNA"/>
</dbReference>
<organism evidence="4 5">
    <name type="scientific">Schistosoma japonicum</name>
    <name type="common">Blood fluke</name>
    <dbReference type="NCBI Taxonomy" id="6182"/>
    <lineage>
        <taxon>Eukaryota</taxon>
        <taxon>Metazoa</taxon>
        <taxon>Spiralia</taxon>
        <taxon>Lophotrochozoa</taxon>
        <taxon>Platyhelminthes</taxon>
        <taxon>Trematoda</taxon>
        <taxon>Digenea</taxon>
        <taxon>Strigeidida</taxon>
        <taxon>Schistosomatoidea</taxon>
        <taxon>Schistosomatidae</taxon>
        <taxon>Schistosoma</taxon>
    </lineage>
</organism>
<dbReference type="InterPro" id="IPR000608">
    <property type="entry name" value="UBC"/>
</dbReference>
<keyword evidence="5" id="KW-1185">Reference proteome</keyword>
<dbReference type="Pfam" id="PF00179">
    <property type="entry name" value="UQ_con"/>
    <property type="match status" value="1"/>
</dbReference>
<feature type="transmembrane region" description="Helical" evidence="2">
    <location>
        <begin position="6"/>
        <end position="31"/>
    </location>
</feature>
<gene>
    <name evidence="4" type="ORF">EWB00_006290</name>
</gene>
<dbReference type="AlphaFoldDB" id="A0A4Z2CYW6"/>
<reference evidence="4 5" key="1">
    <citation type="submission" date="2019-03" db="EMBL/GenBank/DDBJ databases">
        <title>An improved genome assembly of the fluke Schistosoma japonicum.</title>
        <authorList>
            <person name="Hu W."/>
            <person name="Luo F."/>
            <person name="Yin M."/>
            <person name="Mo X."/>
            <person name="Sun C."/>
            <person name="Wu Q."/>
            <person name="Zhu B."/>
            <person name="Xiang M."/>
            <person name="Wang J."/>
            <person name="Wang Y."/>
            <person name="Zhang T."/>
            <person name="Xu B."/>
            <person name="Zheng H."/>
            <person name="Feng Z."/>
        </authorList>
    </citation>
    <scope>NUCLEOTIDE SEQUENCE [LARGE SCALE GENOMIC DNA]</scope>
    <source>
        <strain evidence="4">HuSjv2</strain>
        <tissue evidence="4">Worms</tissue>
    </source>
</reference>
<dbReference type="SMART" id="SM00212">
    <property type="entry name" value="UBCc"/>
    <property type="match status" value="1"/>
</dbReference>
<dbReference type="Gene3D" id="3.10.110.10">
    <property type="entry name" value="Ubiquitin Conjugating Enzyme"/>
    <property type="match status" value="1"/>
</dbReference>
<sequence>MYIGIYVASCIQLLFASIKIVILLIVFTVCVPRNFYLLDELEQGQKGFQEGSISWGLENMGDATLTKWNGTILGPTRSPFENRLYDLRIECGPKYPDMPPTVRFVTKIRMHGVNENTGELDPRMFATLANWTRGYCIRHVLLDVRKKMSASENSRFAQPPENSTF</sequence>
<accession>A0A4Z2CYW6</accession>
<dbReference type="PANTHER" id="PTHR24068">
    <property type="entry name" value="UBIQUITIN-CONJUGATING ENZYME E2"/>
    <property type="match status" value="1"/>
</dbReference>
<dbReference type="PROSITE" id="PS50127">
    <property type="entry name" value="UBC_2"/>
    <property type="match status" value="1"/>
</dbReference>
<keyword evidence="2" id="KW-0812">Transmembrane</keyword>
<name>A0A4Z2CYW6_SCHJA</name>
<evidence type="ECO:0000256" key="1">
    <source>
        <dbReference type="ARBA" id="ARBA00022786"/>
    </source>
</evidence>
<dbReference type="CDD" id="cd23807">
    <property type="entry name" value="UEV_UBE2V"/>
    <property type="match status" value="1"/>
</dbReference>
<comment type="caution">
    <text evidence="4">The sequence shown here is derived from an EMBL/GenBank/DDBJ whole genome shotgun (WGS) entry which is preliminary data.</text>
</comment>
<evidence type="ECO:0000313" key="4">
    <source>
        <dbReference type="EMBL" id="TNN09374.1"/>
    </source>
</evidence>
<evidence type="ECO:0000259" key="3">
    <source>
        <dbReference type="PROSITE" id="PS50127"/>
    </source>
</evidence>
<keyword evidence="2" id="KW-0472">Membrane</keyword>
<keyword evidence="1" id="KW-0833">Ubl conjugation pathway</keyword>
<evidence type="ECO:0000313" key="5">
    <source>
        <dbReference type="Proteomes" id="UP000311919"/>
    </source>
</evidence>
<keyword evidence="2" id="KW-1133">Transmembrane helix</keyword>
<dbReference type="SUPFAM" id="SSF54495">
    <property type="entry name" value="UBC-like"/>
    <property type="match status" value="1"/>
</dbReference>
<dbReference type="OrthoDB" id="6508832at2759"/>
<protein>
    <submittedName>
        <fullName evidence="4">Ubiquitin-conjugating enzyme E2 variant 2 isoform 2</fullName>
    </submittedName>
</protein>
<dbReference type="STRING" id="6182.A0A4Z2CYW6"/>
<proteinExistence type="predicted"/>
<dbReference type="InterPro" id="IPR016135">
    <property type="entry name" value="UBQ-conjugating_enzyme/RWD"/>
</dbReference>
<evidence type="ECO:0000256" key="2">
    <source>
        <dbReference type="SAM" id="Phobius"/>
    </source>
</evidence>
<dbReference type="Proteomes" id="UP000311919">
    <property type="component" value="Unassembled WGS sequence"/>
</dbReference>
<feature type="domain" description="UBC core" evidence="3">
    <location>
        <begin position="32"/>
        <end position="165"/>
    </location>
</feature>
<dbReference type="FunFam" id="3.10.110.10:FF:000026">
    <property type="entry name" value="Ubiquitin-conjugating enzyme E2 variant"/>
    <property type="match status" value="1"/>
</dbReference>